<feature type="domain" description="Rhodanese" evidence="2">
    <location>
        <begin position="14"/>
        <end position="89"/>
    </location>
</feature>
<evidence type="ECO:0000259" key="2">
    <source>
        <dbReference type="PROSITE" id="PS50206"/>
    </source>
</evidence>
<feature type="transmembrane region" description="Helical" evidence="1">
    <location>
        <begin position="108"/>
        <end position="125"/>
    </location>
</feature>
<reference evidence="3 4" key="1">
    <citation type="submission" date="2017-08" db="EMBL/GenBank/DDBJ databases">
        <title>The whole genome shortgun sequences of strain Leeuwenhoekiella nanhaiensis G18 from the South China Sea.</title>
        <authorList>
            <person name="Liu Q."/>
        </authorList>
    </citation>
    <scope>NUCLEOTIDE SEQUENCE [LARGE SCALE GENOMIC DNA]</scope>
    <source>
        <strain evidence="3 4">G18</strain>
    </source>
</reference>
<dbReference type="InterPro" id="IPR050229">
    <property type="entry name" value="GlpE_sulfurtransferase"/>
</dbReference>
<dbReference type="Pfam" id="PF00581">
    <property type="entry name" value="Rhodanese"/>
    <property type="match status" value="1"/>
</dbReference>
<dbReference type="InterPro" id="IPR001763">
    <property type="entry name" value="Rhodanese-like_dom"/>
</dbReference>
<keyword evidence="1" id="KW-1133">Transmembrane helix</keyword>
<keyword evidence="4" id="KW-1185">Reference proteome</keyword>
<dbReference type="CDD" id="cd00158">
    <property type="entry name" value="RHOD"/>
    <property type="match status" value="1"/>
</dbReference>
<keyword evidence="1" id="KW-0472">Membrane</keyword>
<gene>
    <name evidence="3" type="ORF">CJ305_04055</name>
</gene>
<sequence>MEHISNHQAQTKVQKGAAVIIDVRETGEFREQHIPGAINMPSTAYKPEHYGAFSDLKICLVCQSGQRSKKIHDLLKKDGFTNLAILETQMENYHDPAKIKGWSIDRQFRITLGILLAIALTLYALGYEYGLIIPVILCVGLIFTSIIDRCYMRMAIARMPWNRNRSA</sequence>
<dbReference type="SUPFAM" id="SSF52821">
    <property type="entry name" value="Rhodanese/Cell cycle control phosphatase"/>
    <property type="match status" value="1"/>
</dbReference>
<feature type="transmembrane region" description="Helical" evidence="1">
    <location>
        <begin position="131"/>
        <end position="151"/>
    </location>
</feature>
<name>A0A2G1VTQ5_9FLAO</name>
<dbReference type="EMBL" id="NQXA01000002">
    <property type="protein sequence ID" value="PHQ30146.1"/>
    <property type="molecule type" value="Genomic_DNA"/>
</dbReference>
<dbReference type="PANTHER" id="PTHR43031:SF7">
    <property type="entry name" value="NITRIC OXIDE REDUCTASE FLRD-NAD(+) REDUCTASE"/>
    <property type="match status" value="1"/>
</dbReference>
<proteinExistence type="predicted"/>
<dbReference type="Proteomes" id="UP000229433">
    <property type="component" value="Unassembled WGS sequence"/>
</dbReference>
<dbReference type="AlphaFoldDB" id="A0A2G1VTQ5"/>
<dbReference type="InterPro" id="IPR036873">
    <property type="entry name" value="Rhodanese-like_dom_sf"/>
</dbReference>
<protein>
    <recommendedName>
        <fullName evidence="2">Rhodanese domain-containing protein</fullName>
    </recommendedName>
</protein>
<dbReference type="OrthoDB" id="9800872at2"/>
<dbReference type="PROSITE" id="PS50206">
    <property type="entry name" value="RHODANESE_3"/>
    <property type="match status" value="1"/>
</dbReference>
<organism evidence="3 4">
    <name type="scientific">Leeuwenhoekiella nanhaiensis</name>
    <dbReference type="NCBI Taxonomy" id="1655491"/>
    <lineage>
        <taxon>Bacteria</taxon>
        <taxon>Pseudomonadati</taxon>
        <taxon>Bacteroidota</taxon>
        <taxon>Flavobacteriia</taxon>
        <taxon>Flavobacteriales</taxon>
        <taxon>Flavobacteriaceae</taxon>
        <taxon>Leeuwenhoekiella</taxon>
    </lineage>
</organism>
<accession>A0A2G1VTQ5</accession>
<dbReference type="Gene3D" id="6.10.140.1340">
    <property type="match status" value="1"/>
</dbReference>
<dbReference type="Gene3D" id="3.40.250.10">
    <property type="entry name" value="Rhodanese-like domain"/>
    <property type="match status" value="1"/>
</dbReference>
<dbReference type="RefSeq" id="WP_099644981.1">
    <property type="nucleotide sequence ID" value="NZ_KZ319288.1"/>
</dbReference>
<keyword evidence="1" id="KW-0812">Transmembrane</keyword>
<dbReference type="PANTHER" id="PTHR43031">
    <property type="entry name" value="FAD-DEPENDENT OXIDOREDUCTASE"/>
    <property type="match status" value="1"/>
</dbReference>
<evidence type="ECO:0000313" key="3">
    <source>
        <dbReference type="EMBL" id="PHQ30146.1"/>
    </source>
</evidence>
<evidence type="ECO:0000313" key="4">
    <source>
        <dbReference type="Proteomes" id="UP000229433"/>
    </source>
</evidence>
<evidence type="ECO:0000256" key="1">
    <source>
        <dbReference type="SAM" id="Phobius"/>
    </source>
</evidence>
<comment type="caution">
    <text evidence="3">The sequence shown here is derived from an EMBL/GenBank/DDBJ whole genome shotgun (WGS) entry which is preliminary data.</text>
</comment>
<dbReference type="SMART" id="SM00450">
    <property type="entry name" value="RHOD"/>
    <property type="match status" value="1"/>
</dbReference>